<dbReference type="PANTHER" id="PTHR30576:SF0">
    <property type="entry name" value="UNDECAPRENYL-PHOSPHATE N-ACETYLGALACTOSAMINYL 1-PHOSPHATE TRANSFERASE-RELATED"/>
    <property type="match status" value="1"/>
</dbReference>
<protein>
    <recommendedName>
        <fullName evidence="8">Bacterial sugar transferase domain-containing protein</fullName>
    </recommendedName>
</protein>
<evidence type="ECO:0000256" key="1">
    <source>
        <dbReference type="ARBA" id="ARBA00004141"/>
    </source>
</evidence>
<sequence length="407" mass="47638">MLVFYFLIFGQIFQLYGLDVSNNKYLTVRATILTVFATTILYIFTPYFSPVLPSNRLQIFYFFLLSFIPILLWRFIYISLIFSPKYFKSIVFVGNSERIKKLLTQVYNDSYHDVSAYLSDKEIKGINGFIDISKTTIASILADNSITEVVVSKRDLSEEVVNRLKKELIVLFEQGVNIVSYETFYENVNVRIPREYLDHNFYRHINFSKNNSNNFYLFGLRFVDILLSVIGALCFLCVIPLIFIGNVMANRGPLFYTQLRVGENGKVFRIFKLRSMIKDAEKGGAVWAKKDDTRITAFGKFLRRTRLDEMPQFFNIIKGDMSLIGPRPERPEFVKDLEAKIPFYAIRHVIRPGLTGWAQVNYPYANTIEEQETKLRYDLYYIKERSAFLDFKIFIKTFTTVLYFKGQ</sequence>
<comment type="subcellular location">
    <subcellularLocation>
        <location evidence="1">Membrane</location>
        <topology evidence="1">Multi-pass membrane protein</topology>
    </subcellularLocation>
</comment>
<evidence type="ECO:0000313" key="10">
    <source>
        <dbReference type="Proteomes" id="UP000076923"/>
    </source>
</evidence>
<keyword evidence="5 7" id="KW-1133">Transmembrane helix</keyword>
<reference evidence="9 10" key="1">
    <citation type="submission" date="2016-02" db="EMBL/GenBank/DDBJ databases">
        <title>Draft genome sequence of Polaribacter atrinae KACC17473.</title>
        <authorList>
            <person name="Shin S.-K."/>
            <person name="Yi H."/>
        </authorList>
    </citation>
    <scope>NUCLEOTIDE SEQUENCE [LARGE SCALE GENOMIC DNA]</scope>
    <source>
        <strain evidence="9 10">KACC 17473</strain>
    </source>
</reference>
<dbReference type="NCBIfam" id="TIGR03025">
    <property type="entry name" value="EPS_sugtrans"/>
    <property type="match status" value="1"/>
</dbReference>
<evidence type="ECO:0000256" key="4">
    <source>
        <dbReference type="ARBA" id="ARBA00022692"/>
    </source>
</evidence>
<keyword evidence="10" id="KW-1185">Reference proteome</keyword>
<evidence type="ECO:0000259" key="8">
    <source>
        <dbReference type="Pfam" id="PF02397"/>
    </source>
</evidence>
<dbReference type="AlphaFoldDB" id="A0A176TEC5"/>
<evidence type="ECO:0000256" key="5">
    <source>
        <dbReference type="ARBA" id="ARBA00022989"/>
    </source>
</evidence>
<feature type="transmembrane region" description="Helical" evidence="7">
    <location>
        <begin position="27"/>
        <end position="48"/>
    </location>
</feature>
<gene>
    <name evidence="9" type="ORF">LPB303_04180</name>
</gene>
<dbReference type="InterPro" id="IPR017475">
    <property type="entry name" value="EPS_sugar_tfrase"/>
</dbReference>
<accession>A0A176TEC5</accession>
<dbReference type="EMBL" id="LVWE01000005">
    <property type="protein sequence ID" value="OAD46119.1"/>
    <property type="molecule type" value="Genomic_DNA"/>
</dbReference>
<dbReference type="GO" id="GO:0016020">
    <property type="term" value="C:membrane"/>
    <property type="evidence" value="ECO:0007669"/>
    <property type="project" value="UniProtKB-SubCell"/>
</dbReference>
<dbReference type="PANTHER" id="PTHR30576">
    <property type="entry name" value="COLANIC BIOSYNTHESIS UDP-GLUCOSE LIPID CARRIER TRANSFERASE"/>
    <property type="match status" value="1"/>
</dbReference>
<dbReference type="GO" id="GO:0016780">
    <property type="term" value="F:phosphotransferase activity, for other substituted phosphate groups"/>
    <property type="evidence" value="ECO:0007669"/>
    <property type="project" value="TreeGrafter"/>
</dbReference>
<comment type="similarity">
    <text evidence="2">Belongs to the bacterial sugar transferase family.</text>
</comment>
<evidence type="ECO:0000313" key="9">
    <source>
        <dbReference type="EMBL" id="OAD46119.1"/>
    </source>
</evidence>
<feature type="domain" description="Bacterial sugar transferase" evidence="8">
    <location>
        <begin position="221"/>
        <end position="402"/>
    </location>
</feature>
<keyword evidence="3" id="KW-0808">Transferase</keyword>
<evidence type="ECO:0000256" key="3">
    <source>
        <dbReference type="ARBA" id="ARBA00022679"/>
    </source>
</evidence>
<evidence type="ECO:0000256" key="7">
    <source>
        <dbReference type="SAM" id="Phobius"/>
    </source>
</evidence>
<dbReference type="STRING" id="1333662.LPB303_04180"/>
<keyword evidence="6 7" id="KW-0472">Membrane</keyword>
<feature type="transmembrane region" description="Helical" evidence="7">
    <location>
        <begin position="60"/>
        <end position="82"/>
    </location>
</feature>
<proteinExistence type="inferred from homology"/>
<feature type="transmembrane region" description="Helical" evidence="7">
    <location>
        <begin position="225"/>
        <end position="249"/>
    </location>
</feature>
<evidence type="ECO:0000256" key="2">
    <source>
        <dbReference type="ARBA" id="ARBA00006464"/>
    </source>
</evidence>
<comment type="caution">
    <text evidence="9">The sequence shown here is derived from an EMBL/GenBank/DDBJ whole genome shotgun (WGS) entry which is preliminary data.</text>
</comment>
<dbReference type="Proteomes" id="UP000076923">
    <property type="component" value="Unassembled WGS sequence"/>
</dbReference>
<dbReference type="InterPro" id="IPR003362">
    <property type="entry name" value="Bact_transf"/>
</dbReference>
<evidence type="ECO:0000256" key="6">
    <source>
        <dbReference type="ARBA" id="ARBA00023136"/>
    </source>
</evidence>
<dbReference type="Pfam" id="PF02397">
    <property type="entry name" value="Bac_transf"/>
    <property type="match status" value="1"/>
</dbReference>
<organism evidence="9 10">
    <name type="scientific">Polaribacter atrinae</name>
    <dbReference type="NCBI Taxonomy" id="1333662"/>
    <lineage>
        <taxon>Bacteria</taxon>
        <taxon>Pseudomonadati</taxon>
        <taxon>Bacteroidota</taxon>
        <taxon>Flavobacteriia</taxon>
        <taxon>Flavobacteriales</taxon>
        <taxon>Flavobacteriaceae</taxon>
    </lineage>
</organism>
<keyword evidence="4 7" id="KW-0812">Transmembrane</keyword>
<name>A0A176TEC5_9FLAO</name>